<evidence type="ECO:0000313" key="2">
    <source>
        <dbReference type="EMBL" id="EFJ01482.1"/>
    </source>
</evidence>
<protein>
    <recommendedName>
        <fullName evidence="1">NADAR domain-containing protein</fullName>
    </recommendedName>
</protein>
<dbReference type="EMBL" id="GL377302">
    <property type="protein sequence ID" value="EFJ01482.1"/>
    <property type="molecule type" value="Genomic_DNA"/>
</dbReference>
<keyword evidence="3" id="KW-1185">Reference proteome</keyword>
<reference evidence="2 3" key="1">
    <citation type="journal article" date="2010" name="Nat. Biotechnol.">
        <title>Genome sequence of the model mushroom Schizophyllum commune.</title>
        <authorList>
            <person name="Ohm R.A."/>
            <person name="de Jong J.F."/>
            <person name="Lugones L.G."/>
            <person name="Aerts A."/>
            <person name="Kothe E."/>
            <person name="Stajich J.E."/>
            <person name="de Vries R.P."/>
            <person name="Record E."/>
            <person name="Levasseur A."/>
            <person name="Baker S.E."/>
            <person name="Bartholomew K.A."/>
            <person name="Coutinho P.M."/>
            <person name="Erdmann S."/>
            <person name="Fowler T.J."/>
            <person name="Gathman A.C."/>
            <person name="Lombard V."/>
            <person name="Henrissat B."/>
            <person name="Knabe N."/>
            <person name="Kuees U."/>
            <person name="Lilly W.W."/>
            <person name="Lindquist E."/>
            <person name="Lucas S."/>
            <person name="Magnuson J.K."/>
            <person name="Piumi F."/>
            <person name="Raudaskoski M."/>
            <person name="Salamov A."/>
            <person name="Schmutz J."/>
            <person name="Schwarze F.W.M.R."/>
            <person name="vanKuyk P.A."/>
            <person name="Horton J.S."/>
            <person name="Grigoriev I.V."/>
            <person name="Woesten H.A.B."/>
        </authorList>
    </citation>
    <scope>NUCLEOTIDE SEQUENCE [LARGE SCALE GENOMIC DNA]</scope>
    <source>
        <strain evidence="3">H4-8 / FGSC 9210</strain>
    </source>
</reference>
<organism evidence="3">
    <name type="scientific">Schizophyllum commune (strain H4-8 / FGSC 9210)</name>
    <name type="common">Split gill fungus</name>
    <dbReference type="NCBI Taxonomy" id="578458"/>
    <lineage>
        <taxon>Eukaryota</taxon>
        <taxon>Fungi</taxon>
        <taxon>Dikarya</taxon>
        <taxon>Basidiomycota</taxon>
        <taxon>Agaricomycotina</taxon>
        <taxon>Agaricomycetes</taxon>
        <taxon>Agaricomycetidae</taxon>
        <taxon>Agaricales</taxon>
        <taxon>Schizophyllaceae</taxon>
        <taxon>Schizophyllum</taxon>
    </lineage>
</organism>
<sequence length="144" mass="16658">QIRFCNRDTSYNSFCNFARYSVAYNGETYPTAEHLFHASKFLPVNGDIARRIRNTKDVGEVARLADRFQARVPQEWWNNMVETMHGILLDKFLQHEDLQAALLSTGDAELVFDSVEDGFWGVDKDETGNNILGRTLERVREELR</sequence>
<feature type="domain" description="NADAR" evidence="1">
    <location>
        <begin position="4"/>
        <end position="144"/>
    </location>
</feature>
<dbReference type="Pfam" id="PF08719">
    <property type="entry name" value="NADAR"/>
    <property type="match status" value="1"/>
</dbReference>
<proteinExistence type="predicted"/>
<dbReference type="KEGG" id="scm:SCHCO_02499297"/>
<dbReference type="OMA" id="YFWGCGA"/>
<dbReference type="Proteomes" id="UP000007431">
    <property type="component" value="Unassembled WGS sequence"/>
</dbReference>
<dbReference type="NCBIfam" id="TIGR02464">
    <property type="entry name" value="ribofla_fusion"/>
    <property type="match status" value="1"/>
</dbReference>
<accession>D8PMY1</accession>
<dbReference type="InterPro" id="IPR037238">
    <property type="entry name" value="YbiA-like_sf"/>
</dbReference>
<dbReference type="GeneID" id="9585682"/>
<dbReference type="AlphaFoldDB" id="D8PMY1"/>
<dbReference type="HOGENOM" id="CLU_084247_3_3_1"/>
<feature type="non-terminal residue" evidence="2">
    <location>
        <position position="144"/>
    </location>
</feature>
<dbReference type="VEuPathDB" id="FungiDB:SCHCODRAFT_02499297"/>
<dbReference type="SUPFAM" id="SSF143990">
    <property type="entry name" value="YbiA-like"/>
    <property type="match status" value="1"/>
</dbReference>
<name>D8PMY1_SCHCM</name>
<evidence type="ECO:0000313" key="3">
    <source>
        <dbReference type="Proteomes" id="UP000007431"/>
    </source>
</evidence>
<feature type="non-terminal residue" evidence="2">
    <location>
        <position position="1"/>
    </location>
</feature>
<dbReference type="STRING" id="578458.D8PMY1"/>
<dbReference type="CDD" id="cd15457">
    <property type="entry name" value="NADAR"/>
    <property type="match status" value="1"/>
</dbReference>
<evidence type="ECO:0000259" key="1">
    <source>
        <dbReference type="Pfam" id="PF08719"/>
    </source>
</evidence>
<dbReference type="InParanoid" id="D8PMY1"/>
<dbReference type="OrthoDB" id="206452at2759"/>
<gene>
    <name evidence="2" type="ORF">SCHCODRAFT_36431</name>
</gene>
<dbReference type="Gene3D" id="1.10.357.40">
    <property type="entry name" value="YbiA-like"/>
    <property type="match status" value="1"/>
</dbReference>
<dbReference type="InterPro" id="IPR012816">
    <property type="entry name" value="NADAR"/>
</dbReference>